<gene>
    <name evidence="1" type="ORF">HO173_005235</name>
</gene>
<dbReference type="EMBL" id="JACCJC010000018">
    <property type="protein sequence ID" value="KAF6236454.1"/>
    <property type="molecule type" value="Genomic_DNA"/>
</dbReference>
<proteinExistence type="predicted"/>
<accession>A0A8H6FX57</accession>
<evidence type="ECO:0000313" key="2">
    <source>
        <dbReference type="Proteomes" id="UP000578531"/>
    </source>
</evidence>
<name>A0A8H6FX57_9LECA</name>
<dbReference type="RefSeq" id="XP_037165793.1">
    <property type="nucleotide sequence ID" value="XM_037307153.1"/>
</dbReference>
<organism evidence="1 2">
    <name type="scientific">Letharia columbiana</name>
    <dbReference type="NCBI Taxonomy" id="112416"/>
    <lineage>
        <taxon>Eukaryota</taxon>
        <taxon>Fungi</taxon>
        <taxon>Dikarya</taxon>
        <taxon>Ascomycota</taxon>
        <taxon>Pezizomycotina</taxon>
        <taxon>Lecanoromycetes</taxon>
        <taxon>OSLEUM clade</taxon>
        <taxon>Lecanoromycetidae</taxon>
        <taxon>Lecanorales</taxon>
        <taxon>Lecanorineae</taxon>
        <taxon>Parmeliaceae</taxon>
        <taxon>Letharia</taxon>
    </lineage>
</organism>
<reference evidence="1 2" key="1">
    <citation type="journal article" date="2020" name="Genomics">
        <title>Complete, high-quality genomes from long-read metagenomic sequencing of two wolf lichen thalli reveals enigmatic genome architecture.</title>
        <authorList>
            <person name="McKenzie S.K."/>
            <person name="Walston R.F."/>
            <person name="Allen J.L."/>
        </authorList>
    </citation>
    <scope>NUCLEOTIDE SEQUENCE [LARGE SCALE GENOMIC DNA]</scope>
    <source>
        <strain evidence="1">WasteWater2</strain>
    </source>
</reference>
<sequence>MQYLDLDQGTTDYDPYPNHGKLISITLTTQSGMIPEAFQRLLYVAASEMEPRRRRPRVHSLGFRLSHLEVESIEEDERISNKMRYSPQALCRTGY</sequence>
<dbReference type="AlphaFoldDB" id="A0A8H6FX57"/>
<comment type="caution">
    <text evidence="1">The sequence shown here is derived from an EMBL/GenBank/DDBJ whole genome shotgun (WGS) entry which is preliminary data.</text>
</comment>
<evidence type="ECO:0000313" key="1">
    <source>
        <dbReference type="EMBL" id="KAF6236454.1"/>
    </source>
</evidence>
<protein>
    <submittedName>
        <fullName evidence="1">Uncharacterized protein</fullName>
    </submittedName>
</protein>
<dbReference type="Proteomes" id="UP000578531">
    <property type="component" value="Unassembled WGS sequence"/>
</dbReference>
<dbReference type="GeneID" id="59286899"/>
<keyword evidence="2" id="KW-1185">Reference proteome</keyword>